<keyword evidence="2" id="KW-0413">Isomerase</keyword>
<keyword evidence="3" id="KW-1185">Reference proteome</keyword>
<proteinExistence type="predicted"/>
<dbReference type="Pfam" id="PF11716">
    <property type="entry name" value="MDMPI_N"/>
    <property type="match status" value="1"/>
</dbReference>
<dbReference type="GO" id="GO:0016853">
    <property type="term" value="F:isomerase activity"/>
    <property type="evidence" value="ECO:0007669"/>
    <property type="project" value="UniProtKB-KW"/>
</dbReference>
<dbReference type="InterPro" id="IPR017517">
    <property type="entry name" value="Maleyloyr_isom"/>
</dbReference>
<dbReference type="AlphaFoldDB" id="A0A542YV96"/>
<dbReference type="Proteomes" id="UP000319516">
    <property type="component" value="Unassembled WGS sequence"/>
</dbReference>
<dbReference type="InterPro" id="IPR024344">
    <property type="entry name" value="MDMPI_metal-binding"/>
</dbReference>
<dbReference type="EMBL" id="VFOP01000001">
    <property type="protein sequence ID" value="TQL52007.1"/>
    <property type="molecule type" value="Genomic_DNA"/>
</dbReference>
<dbReference type="GO" id="GO:0046872">
    <property type="term" value="F:metal ion binding"/>
    <property type="evidence" value="ECO:0007669"/>
    <property type="project" value="InterPro"/>
</dbReference>
<dbReference type="NCBIfam" id="TIGR03083">
    <property type="entry name" value="maleylpyruvate isomerase family mycothiol-dependent enzyme"/>
    <property type="match status" value="1"/>
</dbReference>
<evidence type="ECO:0000313" key="3">
    <source>
        <dbReference type="Proteomes" id="UP000319516"/>
    </source>
</evidence>
<dbReference type="RefSeq" id="WP_170230785.1">
    <property type="nucleotide sequence ID" value="NZ_BAAAIK010000001.1"/>
</dbReference>
<dbReference type="SUPFAM" id="SSF109854">
    <property type="entry name" value="DinB/YfiT-like putative metalloenzymes"/>
    <property type="match status" value="1"/>
</dbReference>
<evidence type="ECO:0000259" key="1">
    <source>
        <dbReference type="Pfam" id="PF11716"/>
    </source>
</evidence>
<gene>
    <name evidence="2" type="ORF">FB467_3175</name>
</gene>
<organism evidence="2 3">
    <name type="scientific">Ornithinicoccus hortensis</name>
    <dbReference type="NCBI Taxonomy" id="82346"/>
    <lineage>
        <taxon>Bacteria</taxon>
        <taxon>Bacillati</taxon>
        <taxon>Actinomycetota</taxon>
        <taxon>Actinomycetes</taxon>
        <taxon>Micrococcales</taxon>
        <taxon>Intrasporangiaceae</taxon>
        <taxon>Ornithinicoccus</taxon>
    </lineage>
</organism>
<evidence type="ECO:0000313" key="2">
    <source>
        <dbReference type="EMBL" id="TQL52007.1"/>
    </source>
</evidence>
<accession>A0A542YV96</accession>
<feature type="domain" description="Mycothiol-dependent maleylpyruvate isomerase metal-binding" evidence="1">
    <location>
        <begin position="14"/>
        <end position="149"/>
    </location>
</feature>
<dbReference type="InterPro" id="IPR034660">
    <property type="entry name" value="DinB/YfiT-like"/>
</dbReference>
<name>A0A542YV96_9MICO</name>
<protein>
    <submittedName>
        <fullName evidence="2">Maleylpyruvate isomerase</fullName>
    </submittedName>
</protein>
<comment type="caution">
    <text evidence="2">The sequence shown here is derived from an EMBL/GenBank/DDBJ whole genome shotgun (WGS) entry which is preliminary data.</text>
</comment>
<keyword evidence="2" id="KW-0670">Pyruvate</keyword>
<sequence length="233" mass="24750">MAGSHLDANLELLAGETRALVDTVAALRPEDLAAPTLCPGWSRAHVITHVARNADALDNLLHWARTGERRDAYGSEEQRAAAIEEGAGRGPSELLADLTDSAQRFATHAVDLRGPAGQAEVLTRTGTPVRGDQVPTMRLLEVVVHHVDLLAGYTFADSDPGFVQRTLRRAARTAGAGGLDLRLRTPDGQELPVGAGTGPVVTGSPADLLLWLVRGRAERLTHDIPLPDPPPFA</sequence>
<dbReference type="Gene3D" id="1.20.120.450">
    <property type="entry name" value="dinb family like domain"/>
    <property type="match status" value="1"/>
</dbReference>
<reference evidence="2 3" key="1">
    <citation type="submission" date="2019-06" db="EMBL/GenBank/DDBJ databases">
        <title>Sequencing the genomes of 1000 actinobacteria strains.</title>
        <authorList>
            <person name="Klenk H.-P."/>
        </authorList>
    </citation>
    <scope>NUCLEOTIDE SEQUENCE [LARGE SCALE GENOMIC DNA]</scope>
    <source>
        <strain evidence="2 3">DSM 12335</strain>
    </source>
</reference>